<dbReference type="Proteomes" id="UP000887563">
    <property type="component" value="Unplaced"/>
</dbReference>
<accession>A0A914KPU1</accession>
<keyword evidence="1" id="KW-1133">Transmembrane helix</keyword>
<name>A0A914KPU1_MELIC</name>
<keyword evidence="1" id="KW-0812">Transmembrane</keyword>
<sequence length="50" mass="5836">MFYPVFLFSEYDSIHVFNILGIFLFIIPGFGLNRTFLVYMSVLCPAIIQK</sequence>
<protein>
    <submittedName>
        <fullName evidence="3">Uncharacterized protein</fullName>
    </submittedName>
</protein>
<feature type="transmembrane region" description="Helical" evidence="1">
    <location>
        <begin position="20"/>
        <end position="48"/>
    </location>
</feature>
<keyword evidence="1" id="KW-0472">Membrane</keyword>
<evidence type="ECO:0000256" key="1">
    <source>
        <dbReference type="SAM" id="Phobius"/>
    </source>
</evidence>
<keyword evidence="2" id="KW-1185">Reference proteome</keyword>
<evidence type="ECO:0000313" key="3">
    <source>
        <dbReference type="WBParaSite" id="Minc3s00069g03458"/>
    </source>
</evidence>
<dbReference type="WBParaSite" id="Minc3s00069g03458">
    <property type="protein sequence ID" value="Minc3s00069g03458"/>
    <property type="gene ID" value="Minc3s00069g03458"/>
</dbReference>
<organism evidence="2 3">
    <name type="scientific">Meloidogyne incognita</name>
    <name type="common">Southern root-knot nematode worm</name>
    <name type="synonym">Oxyuris incognita</name>
    <dbReference type="NCBI Taxonomy" id="6306"/>
    <lineage>
        <taxon>Eukaryota</taxon>
        <taxon>Metazoa</taxon>
        <taxon>Ecdysozoa</taxon>
        <taxon>Nematoda</taxon>
        <taxon>Chromadorea</taxon>
        <taxon>Rhabditida</taxon>
        <taxon>Tylenchina</taxon>
        <taxon>Tylenchomorpha</taxon>
        <taxon>Tylenchoidea</taxon>
        <taxon>Meloidogynidae</taxon>
        <taxon>Meloidogyninae</taxon>
        <taxon>Meloidogyne</taxon>
        <taxon>Meloidogyne incognita group</taxon>
    </lineage>
</organism>
<dbReference type="AlphaFoldDB" id="A0A914KPU1"/>
<evidence type="ECO:0000313" key="2">
    <source>
        <dbReference type="Proteomes" id="UP000887563"/>
    </source>
</evidence>
<reference evidence="3" key="1">
    <citation type="submission" date="2022-11" db="UniProtKB">
        <authorList>
            <consortium name="WormBaseParasite"/>
        </authorList>
    </citation>
    <scope>IDENTIFICATION</scope>
</reference>
<proteinExistence type="predicted"/>